<evidence type="ECO:0000256" key="1">
    <source>
        <dbReference type="SAM" id="MobiDB-lite"/>
    </source>
</evidence>
<dbReference type="EMBL" id="PDCP01000012">
    <property type="protein sequence ID" value="PEG39963.1"/>
    <property type="molecule type" value="Genomic_DNA"/>
</dbReference>
<feature type="transmembrane region" description="Helical" evidence="2">
    <location>
        <begin position="31"/>
        <end position="58"/>
    </location>
</feature>
<name>A0A2A7N861_MYCAG</name>
<keyword evidence="5" id="KW-1185">Reference proteome</keyword>
<protein>
    <recommendedName>
        <fullName evidence="3">DUF4097 domain-containing protein</fullName>
    </recommendedName>
</protein>
<evidence type="ECO:0000313" key="5">
    <source>
        <dbReference type="Proteomes" id="UP000220914"/>
    </source>
</evidence>
<feature type="domain" description="DUF4097" evidence="3">
    <location>
        <begin position="167"/>
        <end position="262"/>
    </location>
</feature>
<proteinExistence type="predicted"/>
<keyword evidence="2" id="KW-1133">Transmembrane helix</keyword>
<sequence length="300" mass="31429">MTTIAPPPPPPAPPVTPPTSPPPLSPGGRNVFRVLLVVAAVAVLLGAVVTLGAVAFGLSTFRVITDSKPLPAELRSLVVDTGKLPMAIRVSTDRAVTEPRADMRMVNSTRASDQPLNVSEGAAGTRISINAEPSSFLQWGRAGEIHVVLPPEVARRLTLTTQQENGVLMAQADVDELVARITNGSILLSGSARRMELHSVDGDIVTRNPATIVESFSATTANGDIEVDFKGAAPKTVTASTDDGDIRIGLPPRGPYLVNATTGDRDGTWVRVPRTSDPASAAAEITARSANGDVLIDEMR</sequence>
<evidence type="ECO:0000256" key="2">
    <source>
        <dbReference type="SAM" id="Phobius"/>
    </source>
</evidence>
<dbReference type="Pfam" id="PF13349">
    <property type="entry name" value="DUF4097"/>
    <property type="match status" value="1"/>
</dbReference>
<gene>
    <name evidence="4" type="ORF">CQY20_08710</name>
</gene>
<reference evidence="4 5" key="1">
    <citation type="submission" date="2017-10" db="EMBL/GenBank/DDBJ databases">
        <title>The new phylogeny of genus Mycobacterium.</title>
        <authorList>
            <person name="Tortoli E."/>
            <person name="Trovato A."/>
            <person name="Cirillo D.M."/>
        </authorList>
    </citation>
    <scope>NUCLEOTIDE SEQUENCE [LARGE SCALE GENOMIC DNA]</scope>
    <source>
        <strain evidence="4 5">CCUG37673</strain>
    </source>
</reference>
<keyword evidence="2" id="KW-0812">Transmembrane</keyword>
<dbReference type="AlphaFoldDB" id="A0A2A7N861"/>
<evidence type="ECO:0000313" key="4">
    <source>
        <dbReference type="EMBL" id="PEG39963.1"/>
    </source>
</evidence>
<keyword evidence="2" id="KW-0472">Membrane</keyword>
<comment type="caution">
    <text evidence="4">The sequence shown here is derived from an EMBL/GenBank/DDBJ whole genome shotgun (WGS) entry which is preliminary data.</text>
</comment>
<dbReference type="InterPro" id="IPR025164">
    <property type="entry name" value="Toastrack_DUF4097"/>
</dbReference>
<accession>A0A2A7N861</accession>
<feature type="region of interest" description="Disordered" evidence="1">
    <location>
        <begin position="1"/>
        <end position="24"/>
    </location>
</feature>
<dbReference type="Proteomes" id="UP000220914">
    <property type="component" value="Unassembled WGS sequence"/>
</dbReference>
<dbReference type="RefSeq" id="WP_097939681.1">
    <property type="nucleotide sequence ID" value="NZ_BLKS01000001.1"/>
</dbReference>
<organism evidence="4 5">
    <name type="scientific">Mycolicibacterium agri</name>
    <name type="common">Mycobacterium agri</name>
    <dbReference type="NCBI Taxonomy" id="36811"/>
    <lineage>
        <taxon>Bacteria</taxon>
        <taxon>Bacillati</taxon>
        <taxon>Actinomycetota</taxon>
        <taxon>Actinomycetes</taxon>
        <taxon>Mycobacteriales</taxon>
        <taxon>Mycobacteriaceae</taxon>
        <taxon>Mycolicibacterium</taxon>
    </lineage>
</organism>
<dbReference type="OrthoDB" id="4620851at2"/>
<evidence type="ECO:0000259" key="3">
    <source>
        <dbReference type="Pfam" id="PF13349"/>
    </source>
</evidence>